<proteinExistence type="predicted"/>
<evidence type="ECO:0000313" key="1">
    <source>
        <dbReference type="EMBL" id="VDI60237.1"/>
    </source>
</evidence>
<evidence type="ECO:0000313" key="2">
    <source>
        <dbReference type="Proteomes" id="UP000596742"/>
    </source>
</evidence>
<gene>
    <name evidence="1" type="ORF">MGAL_10B054035</name>
</gene>
<protein>
    <submittedName>
        <fullName evidence="1">Uncharacterized protein</fullName>
    </submittedName>
</protein>
<reference evidence="1" key="1">
    <citation type="submission" date="2018-11" db="EMBL/GenBank/DDBJ databases">
        <authorList>
            <person name="Alioto T."/>
            <person name="Alioto T."/>
        </authorList>
    </citation>
    <scope>NUCLEOTIDE SEQUENCE</scope>
</reference>
<dbReference type="AlphaFoldDB" id="A0A8B6G843"/>
<dbReference type="EMBL" id="UYJE01008023">
    <property type="protein sequence ID" value="VDI60237.1"/>
    <property type="molecule type" value="Genomic_DNA"/>
</dbReference>
<accession>A0A8B6G843</accession>
<name>A0A8B6G843_MYTGA</name>
<keyword evidence="2" id="KW-1185">Reference proteome</keyword>
<dbReference type="Proteomes" id="UP000596742">
    <property type="component" value="Unassembled WGS sequence"/>
</dbReference>
<dbReference type="OrthoDB" id="6208397at2759"/>
<comment type="caution">
    <text evidence="1">The sequence shown here is derived from an EMBL/GenBank/DDBJ whole genome shotgun (WGS) entry which is preliminary data.</text>
</comment>
<organism evidence="1 2">
    <name type="scientific">Mytilus galloprovincialis</name>
    <name type="common">Mediterranean mussel</name>
    <dbReference type="NCBI Taxonomy" id="29158"/>
    <lineage>
        <taxon>Eukaryota</taxon>
        <taxon>Metazoa</taxon>
        <taxon>Spiralia</taxon>
        <taxon>Lophotrochozoa</taxon>
        <taxon>Mollusca</taxon>
        <taxon>Bivalvia</taxon>
        <taxon>Autobranchia</taxon>
        <taxon>Pteriomorphia</taxon>
        <taxon>Mytilida</taxon>
        <taxon>Mytiloidea</taxon>
        <taxon>Mytilidae</taxon>
        <taxon>Mytilinae</taxon>
        <taxon>Mytilus</taxon>
    </lineage>
</organism>
<sequence length="360" mass="42688">MEIRRKHLPSKMIYYNEKLLKEQETTVHHKTCLCPEPKLGMKEIERRLEYYNYVLSSLYAELIINRKGSEDVNAIKNIKQVTKELEEFIPYHLYIKNGFNGFPFLTLRKTQLRMIPSLIKVLMNRPDLHYVSLEIVYICNARLLNVNRHEMSMDFIKDNCDFILNVPFFSEETECYARQKYCKLLLTLLHAYVMCEDLTNMNNVLNSLQVFRQSLLSSTYKSCACFMGKHDCIGNVPLFGPYEDEQYMYYNTFEDFESSSLAHTLNDIKDKVLKQELRSDCYLKCMINGIENTLKIREDLREEFILFIKQISVHNETELYNIIKTLCVLKMQPEIQNMFIQGLTDYMHVKCNKQNSIYLS</sequence>